<dbReference type="Proteomes" id="UP000789739">
    <property type="component" value="Unassembled WGS sequence"/>
</dbReference>
<name>A0A9N9CYC2_9GLOM</name>
<accession>A0A9N9CYC2</accession>
<dbReference type="AlphaFoldDB" id="A0A9N9CYC2"/>
<organism evidence="1 2">
    <name type="scientific">Paraglomus brasilianum</name>
    <dbReference type="NCBI Taxonomy" id="144538"/>
    <lineage>
        <taxon>Eukaryota</taxon>
        <taxon>Fungi</taxon>
        <taxon>Fungi incertae sedis</taxon>
        <taxon>Mucoromycota</taxon>
        <taxon>Glomeromycotina</taxon>
        <taxon>Glomeromycetes</taxon>
        <taxon>Paraglomerales</taxon>
        <taxon>Paraglomeraceae</taxon>
        <taxon>Paraglomus</taxon>
    </lineage>
</organism>
<reference evidence="1" key="1">
    <citation type="submission" date="2021-06" db="EMBL/GenBank/DDBJ databases">
        <authorList>
            <person name="Kallberg Y."/>
            <person name="Tangrot J."/>
            <person name="Rosling A."/>
        </authorList>
    </citation>
    <scope>NUCLEOTIDE SEQUENCE</scope>
    <source>
        <strain evidence="1">BR232B</strain>
    </source>
</reference>
<sequence>MDENNENPPIDRETLQTFRIHPYFEKTSPDEWEVISFHRFRLEQNKSNLEELVYPKAAQQLIKNLQCISETSRNVDKVPLGCGHMDYGYLWFGFLHNKDAQLRVGVFDGLRVVVVCYFLAEWGILIAVSTTAM</sequence>
<proteinExistence type="predicted"/>
<evidence type="ECO:0000313" key="1">
    <source>
        <dbReference type="EMBL" id="CAG8619054.1"/>
    </source>
</evidence>
<dbReference type="EMBL" id="CAJVPI010001573">
    <property type="protein sequence ID" value="CAG8619054.1"/>
    <property type="molecule type" value="Genomic_DNA"/>
</dbReference>
<gene>
    <name evidence="1" type="ORF">PBRASI_LOCUS8598</name>
</gene>
<evidence type="ECO:0000313" key="2">
    <source>
        <dbReference type="Proteomes" id="UP000789739"/>
    </source>
</evidence>
<comment type="caution">
    <text evidence="1">The sequence shown here is derived from an EMBL/GenBank/DDBJ whole genome shotgun (WGS) entry which is preliminary data.</text>
</comment>
<keyword evidence="2" id="KW-1185">Reference proteome</keyword>
<protein>
    <submittedName>
        <fullName evidence="1">11069_t:CDS:1</fullName>
    </submittedName>
</protein>